<dbReference type="InterPro" id="IPR043519">
    <property type="entry name" value="NT_sf"/>
</dbReference>
<organism evidence="11 12">
    <name type="scientific">Desulfurobacterium pacificum</name>
    <dbReference type="NCBI Taxonomy" id="240166"/>
    <lineage>
        <taxon>Bacteria</taxon>
        <taxon>Pseudomonadati</taxon>
        <taxon>Aquificota</taxon>
        <taxon>Aquificia</taxon>
        <taxon>Desulfurobacteriales</taxon>
        <taxon>Desulfurobacteriaceae</taxon>
        <taxon>Desulfurobacterium</taxon>
    </lineage>
</organism>
<dbReference type="CDD" id="cd00077">
    <property type="entry name" value="HDc"/>
    <property type="match status" value="1"/>
</dbReference>
<dbReference type="CDD" id="cd04899">
    <property type="entry name" value="ACT_ACR-UUR-like_2"/>
    <property type="match status" value="1"/>
</dbReference>
<dbReference type="SUPFAM" id="SSF109604">
    <property type="entry name" value="HD-domain/PDEase-like"/>
    <property type="match status" value="1"/>
</dbReference>
<dbReference type="InterPro" id="IPR013546">
    <property type="entry name" value="PII_UdlTrfase/GS_AdlTrfase"/>
</dbReference>
<dbReference type="RefSeq" id="WP_283400023.1">
    <property type="nucleotide sequence ID" value="NZ_FXUB01000001.1"/>
</dbReference>
<reference evidence="11 12" key="1">
    <citation type="submission" date="2017-05" db="EMBL/GenBank/DDBJ databases">
        <authorList>
            <person name="Varghese N."/>
            <person name="Submissions S."/>
        </authorList>
    </citation>
    <scope>NUCLEOTIDE SEQUENCE [LARGE SCALE GENOMIC DNA]</scope>
    <source>
        <strain evidence="11 12">DSM 15522</strain>
    </source>
</reference>
<dbReference type="EMBL" id="FXUB01000001">
    <property type="protein sequence ID" value="SMP07857.1"/>
    <property type="molecule type" value="Genomic_DNA"/>
</dbReference>
<evidence type="ECO:0000256" key="4">
    <source>
        <dbReference type="ARBA" id="ARBA00022801"/>
    </source>
</evidence>
<dbReference type="Gene3D" id="1.10.3090.10">
    <property type="entry name" value="cca-adding enzyme, domain 2"/>
    <property type="match status" value="1"/>
</dbReference>
<dbReference type="InterPro" id="IPR005105">
    <property type="entry name" value="GlnD_Uridyltrans_N"/>
</dbReference>
<dbReference type="InterPro" id="IPR010043">
    <property type="entry name" value="UTase/UR"/>
</dbReference>
<comment type="function">
    <text evidence="7">Modifies, by uridylylation and deuridylylation, the PII regulatory proteins (GlnB and homologs), in response to the nitrogen status of the cell that GlnD senses through the glutamine level. Under low glutamine levels, catalyzes the conversion of the PII proteins and UTP to PII-UMP and PPi, while under higher glutamine levels, GlnD hydrolyzes PII-UMP to PII and UMP (deuridylylation). Thus, controls uridylylation state and activity of the PII proteins, and plays an important role in the regulation of nitrogen metabolism.</text>
</comment>
<dbReference type="Proteomes" id="UP001157911">
    <property type="component" value="Unassembled WGS sequence"/>
</dbReference>
<keyword evidence="2 7" id="KW-0548">Nucleotidyltransferase</keyword>
<accession>A0ABY1NEV5</accession>
<dbReference type="PANTHER" id="PTHR47320:SF1">
    <property type="entry name" value="BIFUNCTIONAL URIDYLYLTRANSFERASE_URIDYLYL-REMOVING ENZYME"/>
    <property type="match status" value="1"/>
</dbReference>
<dbReference type="CDD" id="cd05401">
    <property type="entry name" value="NT_GlnE_GlnD_like"/>
    <property type="match status" value="1"/>
</dbReference>
<evidence type="ECO:0000256" key="8">
    <source>
        <dbReference type="SAM" id="Coils"/>
    </source>
</evidence>
<evidence type="ECO:0000313" key="11">
    <source>
        <dbReference type="EMBL" id="SMP07857.1"/>
    </source>
</evidence>
<dbReference type="HAMAP" id="MF_00277">
    <property type="entry name" value="PII_uridylyl_transf"/>
    <property type="match status" value="1"/>
</dbReference>
<comment type="caution">
    <text evidence="7">Lacks conserved residue(s) required for the propagation of feature annotation.</text>
</comment>
<comment type="caution">
    <text evidence="11">The sequence shown here is derived from an EMBL/GenBank/DDBJ whole genome shotgun (WGS) entry which is preliminary data.</text>
</comment>
<dbReference type="InterPro" id="IPR003607">
    <property type="entry name" value="HD/PDEase_dom"/>
</dbReference>
<keyword evidence="3" id="KW-0677">Repeat</keyword>
<dbReference type="Pfam" id="PF24931">
    <property type="entry name" value="ACT_ACR9_3rd"/>
    <property type="match status" value="1"/>
</dbReference>
<dbReference type="SUPFAM" id="SSF81593">
    <property type="entry name" value="Nucleotidyltransferase substrate binding subunit/domain"/>
    <property type="match status" value="1"/>
</dbReference>
<dbReference type="PROSITE" id="PS51671">
    <property type="entry name" value="ACT"/>
    <property type="match status" value="2"/>
</dbReference>
<name>A0ABY1NEV5_9BACT</name>
<dbReference type="SUPFAM" id="SSF55021">
    <property type="entry name" value="ACT-like"/>
    <property type="match status" value="1"/>
</dbReference>
<comment type="catalytic activity">
    <reaction evidence="7">
        <text>[protein-PII]-uridylyl-L-tyrosine + H2O = [protein-PII]-L-tyrosine + UMP + H(+)</text>
        <dbReference type="Rhea" id="RHEA:48600"/>
        <dbReference type="Rhea" id="RHEA-COMP:12147"/>
        <dbReference type="Rhea" id="RHEA-COMP:12148"/>
        <dbReference type="ChEBI" id="CHEBI:15377"/>
        <dbReference type="ChEBI" id="CHEBI:15378"/>
        <dbReference type="ChEBI" id="CHEBI:46858"/>
        <dbReference type="ChEBI" id="CHEBI:57865"/>
        <dbReference type="ChEBI" id="CHEBI:90602"/>
    </reaction>
</comment>
<comment type="similarity">
    <text evidence="7">Belongs to the GlnD family.</text>
</comment>
<sequence>MSELSALKEKFFSEREKIKELHYKKETGFEIANRLRNALDKILIPAFKEYFSNWDVPVCFYALGGYGRGELNFYSDIDVNLIYTGNLTQSHSEDVEAFYYFLLSLKLDLGFSFRSVDEAVELAGEDLTVFTNFLQRRVLCGEEKVERLINRRFSEFIKKNKESLVTEIIAARNERYKRFYGTVYYQEPNVKESKGGLRDLHEAFWVAKIVYGIENYSGFLDKKILDRKNFRDVISAYDFMLRVRNHLHITAGRKSDILSFEMQKEVAEYFGFPKSRKGVESFMKNYFSSAIDLSVISKEIIKGSTEELEKERKGGVFGFLKFKCEKLPPYYIENNTLYVEEDAESEVLKSPSLILEGFKIIQERGVELSSALFSLFKLSAETNREKFRKKETLQKFKEILTNLKRLSYTLELMHDTKVLGALIPDFERLRGHFQYDTYHKFTTDIHSILTVREIEKIEEKGTSRIPVKEKQQLSQILQDLENPSTLYIAALFHDIGKGKPGRHEIVGAGLTKKYMREMGFNEEEIEETSWLVKNHLLMSHLAFRRDISDPELLQHFKETCQTEEKLKKLFLLTYADIKAVGPGAWDNWKSALLWKLYNSTLALFVERKTAEELIEEKLNRRKEKVKNLLKGKIREESVEKFFQNADRDYLITYASDEIAKHLLMMRKIRKENKDYEFASESYPDIGFTKFTIVTKYRRGLFNKIAGIMSYLGINIKGANINRAIEDDCDCMVYTIHVSTVAGEALPEDKIEEFQEYLEKLYSGEFSVEDLPGDLIKPKTFRKNVPLPENKVKVDNQTSDRYTIIEVSTYDRLGVLYAITKVLLDMDTRLRRAIISTEGNRVIDSFYITDMDYQKITDENRLREIKERILEVIK</sequence>
<proteinExistence type="inferred from homology"/>
<keyword evidence="4 7" id="KW-0378">Hydrolase</keyword>
<comment type="domain">
    <text evidence="7">Has four distinct domains: an N-terminal nucleotidyltransferase (NT) domain responsible for UTase activity, a central HD domain that encodes UR activity, and two C-terminal ACT domains that seem to have a role in glutamine sensing.</text>
</comment>
<evidence type="ECO:0000259" key="10">
    <source>
        <dbReference type="PROSITE" id="PS51831"/>
    </source>
</evidence>
<feature type="region of interest" description="Uridylyltransferase" evidence="7">
    <location>
        <begin position="1"/>
        <end position="326"/>
    </location>
</feature>
<dbReference type="InterPro" id="IPR045865">
    <property type="entry name" value="ACT-like_dom_sf"/>
</dbReference>
<evidence type="ECO:0000313" key="12">
    <source>
        <dbReference type="Proteomes" id="UP001157911"/>
    </source>
</evidence>
<evidence type="ECO:0000256" key="5">
    <source>
        <dbReference type="ARBA" id="ARBA00022842"/>
    </source>
</evidence>
<feature type="domain" description="ACT" evidence="9">
    <location>
        <begin position="803"/>
        <end position="873"/>
    </location>
</feature>
<feature type="domain" description="HD" evidence="10">
    <location>
        <begin position="443"/>
        <end position="562"/>
    </location>
</feature>
<dbReference type="EC" id="3.1.4.-" evidence="7"/>
<gene>
    <name evidence="7" type="primary">glnD</name>
    <name evidence="11" type="ORF">SAMN06265339_0519</name>
</gene>
<feature type="domain" description="ACT" evidence="9">
    <location>
        <begin position="689"/>
        <end position="772"/>
    </location>
</feature>
<comment type="cofactor">
    <cofactor evidence="7">
        <name>Mg(2+)</name>
        <dbReference type="ChEBI" id="CHEBI:18420"/>
    </cofactor>
</comment>
<dbReference type="CDD" id="cd04873">
    <property type="entry name" value="ACT_UUR-ACR-like"/>
    <property type="match status" value="1"/>
</dbReference>
<dbReference type="Pfam" id="PF03445">
    <property type="entry name" value="DUF294"/>
    <property type="match status" value="1"/>
</dbReference>
<dbReference type="SUPFAM" id="SSF81301">
    <property type="entry name" value="Nucleotidyltransferase"/>
    <property type="match status" value="1"/>
</dbReference>
<dbReference type="InterPro" id="IPR002912">
    <property type="entry name" value="ACT_dom"/>
</dbReference>
<dbReference type="PIRSF" id="PIRSF006288">
    <property type="entry name" value="PII_uridyltransf"/>
    <property type="match status" value="1"/>
</dbReference>
<dbReference type="EC" id="2.7.7.59" evidence="7"/>
<comment type="activity regulation">
    <text evidence="7">Uridylyltransferase (UTase) activity is inhibited by glutamine, while glutamine activates uridylyl-removing (UR) activity.</text>
</comment>
<keyword evidence="12" id="KW-1185">Reference proteome</keyword>
<evidence type="ECO:0000256" key="7">
    <source>
        <dbReference type="HAMAP-Rule" id="MF_00277"/>
    </source>
</evidence>
<dbReference type="PANTHER" id="PTHR47320">
    <property type="entry name" value="BIFUNCTIONAL URIDYLYLTRANSFERASE/URIDYLYL-REMOVING ENZYME"/>
    <property type="match status" value="1"/>
</dbReference>
<evidence type="ECO:0000256" key="1">
    <source>
        <dbReference type="ARBA" id="ARBA00022679"/>
    </source>
</evidence>
<dbReference type="NCBIfam" id="TIGR01693">
    <property type="entry name" value="UTase_glnD"/>
    <property type="match status" value="1"/>
</dbReference>
<evidence type="ECO:0000256" key="3">
    <source>
        <dbReference type="ARBA" id="ARBA00022737"/>
    </source>
</evidence>
<keyword evidence="1 7" id="KW-0808">Transferase</keyword>
<keyword evidence="5 7" id="KW-0460">Magnesium</keyword>
<dbReference type="Pfam" id="PF08335">
    <property type="entry name" value="GlnD_UR_UTase"/>
    <property type="match status" value="1"/>
</dbReference>
<keyword evidence="8" id="KW-0175">Coiled coil</keyword>
<comment type="catalytic activity">
    <reaction evidence="7">
        <text>[protein-PII]-L-tyrosine + UTP = [protein-PII]-uridylyl-L-tyrosine + diphosphate</text>
        <dbReference type="Rhea" id="RHEA:13673"/>
        <dbReference type="Rhea" id="RHEA-COMP:12147"/>
        <dbReference type="Rhea" id="RHEA-COMP:12148"/>
        <dbReference type="ChEBI" id="CHEBI:33019"/>
        <dbReference type="ChEBI" id="CHEBI:46398"/>
        <dbReference type="ChEBI" id="CHEBI:46858"/>
        <dbReference type="ChEBI" id="CHEBI:90602"/>
        <dbReference type="EC" id="2.7.7.59"/>
    </reaction>
</comment>
<evidence type="ECO:0000259" key="9">
    <source>
        <dbReference type="PROSITE" id="PS51671"/>
    </source>
</evidence>
<dbReference type="Pfam" id="PF01966">
    <property type="entry name" value="HD"/>
    <property type="match status" value="1"/>
</dbReference>
<feature type="coiled-coil region" evidence="8">
    <location>
        <begin position="607"/>
        <end position="635"/>
    </location>
</feature>
<dbReference type="GO" id="GO:0016779">
    <property type="term" value="F:nucleotidyltransferase activity"/>
    <property type="evidence" value="ECO:0007669"/>
    <property type="project" value="UniProtKB-KW"/>
</dbReference>
<keyword evidence="6 7" id="KW-0511">Multifunctional enzyme</keyword>
<dbReference type="SMART" id="SM00471">
    <property type="entry name" value="HDc"/>
    <property type="match status" value="1"/>
</dbReference>
<evidence type="ECO:0000256" key="2">
    <source>
        <dbReference type="ARBA" id="ARBA00022695"/>
    </source>
</evidence>
<dbReference type="PROSITE" id="PS51831">
    <property type="entry name" value="HD"/>
    <property type="match status" value="1"/>
</dbReference>
<evidence type="ECO:0000256" key="6">
    <source>
        <dbReference type="ARBA" id="ARBA00023268"/>
    </source>
</evidence>
<protein>
    <recommendedName>
        <fullName evidence="7">Bifunctional uridylyltransferase/uridylyl-removing enzyme</fullName>
        <shortName evidence="7">UTase/UR</shortName>
    </recommendedName>
    <alternativeName>
        <fullName evidence="7">Bifunctional [protein-PII] modification enzyme</fullName>
    </alternativeName>
    <alternativeName>
        <fullName evidence="7">Bifunctional nitrogen sensor protein</fullName>
    </alternativeName>
    <domain>
        <recommendedName>
            <fullName evidence="7">[Protein-PII] uridylyltransferase</fullName>
            <shortName evidence="7">PII uridylyltransferase</shortName>
            <shortName evidence="7">UTase</shortName>
            <ecNumber evidence="7">2.7.7.59</ecNumber>
        </recommendedName>
    </domain>
    <domain>
        <recommendedName>
            <fullName evidence="7">[Protein-PII]-UMP uridylyl-removing enzyme</fullName>
            <shortName evidence="7">UR</shortName>
            <ecNumber evidence="7">3.1.4.-</ecNumber>
        </recommendedName>
    </domain>
</protein>
<dbReference type="InterPro" id="IPR006674">
    <property type="entry name" value="HD_domain"/>
</dbReference>